<gene>
    <name evidence="3" type="primary">NSFL1C</name>
    <name evidence="3" type="ORF">F1559_003762</name>
</gene>
<dbReference type="InterPro" id="IPR012989">
    <property type="entry name" value="SEP_domain"/>
</dbReference>
<dbReference type="EMBL" id="VWRR01000016">
    <property type="protein sequence ID" value="KAF6001156.1"/>
    <property type="molecule type" value="Genomic_DNA"/>
</dbReference>
<dbReference type="GO" id="GO:0000045">
    <property type="term" value="P:autophagosome assembly"/>
    <property type="evidence" value="ECO:0007669"/>
    <property type="project" value="TreeGrafter"/>
</dbReference>
<evidence type="ECO:0000256" key="1">
    <source>
        <dbReference type="SAM" id="MobiDB-lite"/>
    </source>
</evidence>
<name>A0A7J7IDH9_9RHOD</name>
<protein>
    <submittedName>
        <fullName evidence="3">NSFL1 cofactor p47</fullName>
    </submittedName>
</protein>
<comment type="caution">
    <text evidence="3">The sequence shown here is derived from an EMBL/GenBank/DDBJ whole genome shotgun (WGS) entry which is preliminary data.</text>
</comment>
<dbReference type="SUPFAM" id="SSF102848">
    <property type="entry name" value="NSFL1 (p97 ATPase) cofactor p47, SEP domain"/>
    <property type="match status" value="1"/>
</dbReference>
<sequence length="141" mass="15047">MPFKTLADLQKGEASDEDPDNEYYAGGESSGQTIRGNPSRDRAGGAGPSRPRRSANRMVSAILERARQHSEGALPADAANTTHESVPFSGPGYRLGDADASGNNTEARSGASQVARSRVVTKTITFYRNGFIVDDGNLRDF</sequence>
<dbReference type="InterPro" id="IPR036241">
    <property type="entry name" value="NSFL1C_SEP_dom_sf"/>
</dbReference>
<evidence type="ECO:0000313" key="3">
    <source>
        <dbReference type="EMBL" id="KAF6001156.1"/>
    </source>
</evidence>
<evidence type="ECO:0000313" key="4">
    <source>
        <dbReference type="Proteomes" id="UP000530660"/>
    </source>
</evidence>
<dbReference type="GO" id="GO:0031468">
    <property type="term" value="P:nuclear membrane reassembly"/>
    <property type="evidence" value="ECO:0007669"/>
    <property type="project" value="TreeGrafter"/>
</dbReference>
<dbReference type="GO" id="GO:0005634">
    <property type="term" value="C:nucleus"/>
    <property type="evidence" value="ECO:0007669"/>
    <property type="project" value="TreeGrafter"/>
</dbReference>
<dbReference type="Gene3D" id="3.30.420.210">
    <property type="entry name" value="SEP domain"/>
    <property type="match status" value="1"/>
</dbReference>
<dbReference type="GO" id="GO:0005829">
    <property type="term" value="C:cytosol"/>
    <property type="evidence" value="ECO:0007669"/>
    <property type="project" value="TreeGrafter"/>
</dbReference>
<evidence type="ECO:0000259" key="2">
    <source>
        <dbReference type="PROSITE" id="PS51399"/>
    </source>
</evidence>
<feature type="domain" description="SEP" evidence="2">
    <location>
        <begin position="119"/>
        <end position="141"/>
    </location>
</feature>
<dbReference type="PANTHER" id="PTHR23333:SF20">
    <property type="entry name" value="NSFL1 COFACTOR P47"/>
    <property type="match status" value="1"/>
</dbReference>
<dbReference type="OrthoDB" id="25887at2759"/>
<dbReference type="GO" id="GO:0043161">
    <property type="term" value="P:proteasome-mediated ubiquitin-dependent protein catabolic process"/>
    <property type="evidence" value="ECO:0007669"/>
    <property type="project" value="TreeGrafter"/>
</dbReference>
<dbReference type="AlphaFoldDB" id="A0A7J7IDH9"/>
<organism evidence="3 4">
    <name type="scientific">Cyanidiococcus yangmingshanensis</name>
    <dbReference type="NCBI Taxonomy" id="2690220"/>
    <lineage>
        <taxon>Eukaryota</taxon>
        <taxon>Rhodophyta</taxon>
        <taxon>Bangiophyceae</taxon>
        <taxon>Cyanidiales</taxon>
        <taxon>Cyanidiaceae</taxon>
        <taxon>Cyanidiococcus</taxon>
    </lineage>
</organism>
<dbReference type="PROSITE" id="PS51399">
    <property type="entry name" value="SEP"/>
    <property type="match status" value="1"/>
</dbReference>
<reference evidence="3 4" key="1">
    <citation type="journal article" date="2020" name="J. Phycol.">
        <title>Comparative genome analysis reveals Cyanidiococcus gen. nov., a new extremophilic red algal genus sister to Cyanidioschyzon (Cyanidioschyzonaceae, Rhodophyta).</title>
        <authorList>
            <person name="Liu S.-L."/>
            <person name="Chiang Y.-R."/>
            <person name="Yoon H.S."/>
            <person name="Fu H.-Y."/>
        </authorList>
    </citation>
    <scope>NUCLEOTIDE SEQUENCE [LARGE SCALE GENOMIC DNA]</scope>
    <source>
        <strain evidence="3 4">THAL066</strain>
    </source>
</reference>
<accession>A0A7J7IDH9</accession>
<keyword evidence="4" id="KW-1185">Reference proteome</keyword>
<dbReference type="Proteomes" id="UP000530660">
    <property type="component" value="Unassembled WGS sequence"/>
</dbReference>
<dbReference type="GO" id="GO:0043130">
    <property type="term" value="F:ubiquitin binding"/>
    <property type="evidence" value="ECO:0007669"/>
    <property type="project" value="TreeGrafter"/>
</dbReference>
<proteinExistence type="predicted"/>
<dbReference type="GO" id="GO:0007030">
    <property type="term" value="P:Golgi organization"/>
    <property type="evidence" value="ECO:0007669"/>
    <property type="project" value="TreeGrafter"/>
</dbReference>
<dbReference type="PANTHER" id="PTHR23333">
    <property type="entry name" value="UBX DOMAIN CONTAINING PROTEIN"/>
    <property type="match status" value="1"/>
</dbReference>
<feature type="compositionally biased region" description="Polar residues" evidence="1">
    <location>
        <begin position="101"/>
        <end position="110"/>
    </location>
</feature>
<dbReference type="GO" id="GO:0061025">
    <property type="term" value="P:membrane fusion"/>
    <property type="evidence" value="ECO:0007669"/>
    <property type="project" value="TreeGrafter"/>
</dbReference>
<feature type="region of interest" description="Disordered" evidence="1">
    <location>
        <begin position="1"/>
        <end position="110"/>
    </location>
</feature>